<dbReference type="PROSITE" id="PS50902">
    <property type="entry name" value="FLAVODOXIN_LIKE"/>
    <property type="match status" value="1"/>
</dbReference>
<accession>A0AAF0CPQ8</accession>
<dbReference type="GO" id="GO:0016020">
    <property type="term" value="C:membrane"/>
    <property type="evidence" value="ECO:0007669"/>
    <property type="project" value="TreeGrafter"/>
</dbReference>
<evidence type="ECO:0000259" key="2">
    <source>
        <dbReference type="PROSITE" id="PS50902"/>
    </source>
</evidence>
<dbReference type="FunFam" id="3.40.50.360:FF:000069">
    <property type="entry name" value="Flavodoxin"/>
    <property type="match status" value="1"/>
</dbReference>
<evidence type="ECO:0000256" key="1">
    <source>
        <dbReference type="ARBA" id="ARBA00001917"/>
    </source>
</evidence>
<dbReference type="InterPro" id="IPR026816">
    <property type="entry name" value="Flavodoxin_dom"/>
</dbReference>
<dbReference type="PANTHER" id="PTHR30546">
    <property type="entry name" value="FLAVODOXIN-RELATED PROTEIN WRBA-RELATED"/>
    <property type="match status" value="1"/>
</dbReference>
<gene>
    <name evidence="3" type="ORF">PXH66_02815</name>
</gene>
<dbReference type="Proteomes" id="UP001218638">
    <property type="component" value="Chromosome"/>
</dbReference>
<dbReference type="Pfam" id="PF12724">
    <property type="entry name" value="Flavodoxin_5"/>
    <property type="match status" value="1"/>
</dbReference>
<evidence type="ECO:0000313" key="4">
    <source>
        <dbReference type="Proteomes" id="UP001218638"/>
    </source>
</evidence>
<dbReference type="InterPro" id="IPR008254">
    <property type="entry name" value="Flavodoxin/NO_synth"/>
</dbReference>
<dbReference type="EMBL" id="CP119075">
    <property type="protein sequence ID" value="WED65777.1"/>
    <property type="molecule type" value="Genomic_DNA"/>
</dbReference>
<dbReference type="InterPro" id="IPR029039">
    <property type="entry name" value="Flavoprotein-like_sf"/>
</dbReference>
<dbReference type="KEGG" id="slom:PXH66_02815"/>
<keyword evidence="4" id="KW-1185">Reference proteome</keyword>
<dbReference type="PROSITE" id="PS00201">
    <property type="entry name" value="FLAVODOXIN"/>
    <property type="match status" value="1"/>
</dbReference>
<evidence type="ECO:0000313" key="3">
    <source>
        <dbReference type="EMBL" id="WED65777.1"/>
    </source>
</evidence>
<organism evidence="3 4">
    <name type="scientific">Synoicihabitans lomoniglobus</name>
    <dbReference type="NCBI Taxonomy" id="2909285"/>
    <lineage>
        <taxon>Bacteria</taxon>
        <taxon>Pseudomonadati</taxon>
        <taxon>Verrucomicrobiota</taxon>
        <taxon>Opitutia</taxon>
        <taxon>Opitutales</taxon>
        <taxon>Opitutaceae</taxon>
        <taxon>Synoicihabitans</taxon>
    </lineage>
</organism>
<dbReference type="AlphaFoldDB" id="A0AAF0CPQ8"/>
<dbReference type="PANTHER" id="PTHR30546:SF23">
    <property type="entry name" value="FLAVOPROTEIN-LIKE PROTEIN YCP4-RELATED"/>
    <property type="match status" value="1"/>
</dbReference>
<dbReference type="InterPro" id="IPR001226">
    <property type="entry name" value="Flavodoxin_CS"/>
</dbReference>
<protein>
    <submittedName>
        <fullName evidence="3">Flavodoxin family protein</fullName>
    </submittedName>
</protein>
<sequence length="226" mass="24379">MESARQTGGDFGLLNSHAHRPPRAAAFSLIEDGAANTVTGMGKVLVLYFTASGNTAKMATEVAAGAARIPQTEVRTVNVADATLEDVKWCDGIALGAPTNMGTVPWEMKKFWDVTVQPAWAEIDGKLGCAFATQGGWSGGAELTCQTLNTILMNYGFLVFGVTDYVAQGFTLHYGATVAGEPRSESEIEACRRLGQRLAEWVAVFIDGRPEEHPLKSSRPRFPWPR</sequence>
<name>A0AAF0CPQ8_9BACT</name>
<dbReference type="Gene3D" id="3.40.50.360">
    <property type="match status" value="1"/>
</dbReference>
<reference evidence="3" key="1">
    <citation type="submission" date="2023-03" db="EMBL/GenBank/DDBJ databases">
        <title>Lomoglobus Profundus gen. nov., sp. nov., a novel member of the phylum Verrucomicrobia, isolated from deep-marine sediment of South China Sea.</title>
        <authorList>
            <person name="Ahmad T."/>
            <person name="Ishaq S.E."/>
            <person name="Wang F."/>
        </authorList>
    </citation>
    <scope>NUCLEOTIDE SEQUENCE</scope>
    <source>
        <strain evidence="3">LMO-M01</strain>
    </source>
</reference>
<dbReference type="GO" id="GO:0010181">
    <property type="term" value="F:FMN binding"/>
    <property type="evidence" value="ECO:0007669"/>
    <property type="project" value="InterPro"/>
</dbReference>
<feature type="domain" description="Flavodoxin-like" evidence="2">
    <location>
        <begin position="44"/>
        <end position="206"/>
    </location>
</feature>
<dbReference type="GO" id="GO:0009055">
    <property type="term" value="F:electron transfer activity"/>
    <property type="evidence" value="ECO:0007669"/>
    <property type="project" value="InterPro"/>
</dbReference>
<comment type="cofactor">
    <cofactor evidence="1">
        <name>FMN</name>
        <dbReference type="ChEBI" id="CHEBI:58210"/>
    </cofactor>
</comment>
<dbReference type="GO" id="GO:0003955">
    <property type="term" value="F:NAD(P)H dehydrogenase (quinone) activity"/>
    <property type="evidence" value="ECO:0007669"/>
    <property type="project" value="TreeGrafter"/>
</dbReference>
<proteinExistence type="predicted"/>
<dbReference type="SUPFAM" id="SSF52218">
    <property type="entry name" value="Flavoproteins"/>
    <property type="match status" value="1"/>
</dbReference>